<dbReference type="SUPFAM" id="SSF64288">
    <property type="entry name" value="Chorismate lyase-like"/>
    <property type="match status" value="1"/>
</dbReference>
<dbReference type="Pfam" id="PF00392">
    <property type="entry name" value="GntR"/>
    <property type="match status" value="2"/>
</dbReference>
<keyword evidence="2" id="KW-0238">DNA-binding</keyword>
<evidence type="ECO:0000313" key="6">
    <source>
        <dbReference type="EMBL" id="MFC4957111.1"/>
    </source>
</evidence>
<feature type="region of interest" description="Disordered" evidence="4">
    <location>
        <begin position="72"/>
        <end position="92"/>
    </location>
</feature>
<dbReference type="InterPro" id="IPR036390">
    <property type="entry name" value="WH_DNA-bd_sf"/>
</dbReference>
<dbReference type="Proteomes" id="UP001595834">
    <property type="component" value="Unassembled WGS sequence"/>
</dbReference>
<feature type="domain" description="HTH gntR-type" evidence="5">
    <location>
        <begin position="96"/>
        <end position="164"/>
    </location>
</feature>
<dbReference type="InterPro" id="IPR050679">
    <property type="entry name" value="Bact_HTH_transcr_reg"/>
</dbReference>
<dbReference type="PANTHER" id="PTHR44846">
    <property type="entry name" value="MANNOSYL-D-GLYCERATE TRANSPORT/METABOLISM SYSTEM REPRESSOR MNGR-RELATED"/>
    <property type="match status" value="1"/>
</dbReference>
<dbReference type="SMART" id="SM00345">
    <property type="entry name" value="HTH_GNTR"/>
    <property type="match status" value="2"/>
</dbReference>
<dbReference type="Gene3D" id="3.40.1410.10">
    <property type="entry name" value="Chorismate lyase-like"/>
    <property type="match status" value="1"/>
</dbReference>
<comment type="caution">
    <text evidence="6">The sequence shown here is derived from an EMBL/GenBank/DDBJ whole genome shotgun (WGS) entry which is preliminary data.</text>
</comment>
<name>A0ABV9UKR1_9ACTN</name>
<proteinExistence type="predicted"/>
<dbReference type="EMBL" id="JBHSIZ010000015">
    <property type="protein sequence ID" value="MFC4957111.1"/>
    <property type="molecule type" value="Genomic_DNA"/>
</dbReference>
<dbReference type="PROSITE" id="PS50949">
    <property type="entry name" value="HTH_GNTR"/>
    <property type="match status" value="2"/>
</dbReference>
<evidence type="ECO:0000256" key="2">
    <source>
        <dbReference type="ARBA" id="ARBA00023125"/>
    </source>
</evidence>
<reference evidence="7" key="1">
    <citation type="journal article" date="2019" name="Int. J. Syst. Evol. Microbiol.">
        <title>The Global Catalogue of Microorganisms (GCM) 10K type strain sequencing project: providing services to taxonomists for standard genome sequencing and annotation.</title>
        <authorList>
            <consortium name="The Broad Institute Genomics Platform"/>
            <consortium name="The Broad Institute Genome Sequencing Center for Infectious Disease"/>
            <person name="Wu L."/>
            <person name="Ma J."/>
        </authorList>
    </citation>
    <scope>NUCLEOTIDE SEQUENCE [LARGE SCALE GENOMIC DNA]</scope>
    <source>
        <strain evidence="7">CCM 7224</strain>
    </source>
</reference>
<keyword evidence="7" id="KW-1185">Reference proteome</keyword>
<dbReference type="SUPFAM" id="SSF46785">
    <property type="entry name" value="Winged helix' DNA-binding domain"/>
    <property type="match status" value="2"/>
</dbReference>
<keyword evidence="3" id="KW-0804">Transcription</keyword>
<dbReference type="CDD" id="cd07377">
    <property type="entry name" value="WHTH_GntR"/>
    <property type="match status" value="2"/>
</dbReference>
<sequence length="343" mass="36987">MPASEPIGRPRHMHEQVADRIAEQIRTGHYKTGERLPSEADMVEAYDVGRTTVRKALAELRDRGIIDVQQGKPSTVRKRPSGRRVTPAASAEARTGRRYLQLAQLLAEQINSGEYAPGTRLPSENDMVEAYGVGKATVRAAIAELRSLGLIDVRQGKGSIVRAQTAPAPAQAVNRSISRTASVWSIPELPEAEAPTVSRTTLDGLVASLLGQQDQDALSVDRLLFDPSSGARIAHRLFIPMATAADTPSLARTPDAPVTEAYAQLAESVGPLAFYEEVTARAPLPDERAALELRDSSPLLVTYRITSAADTGRPLLCEELKAPGTMRLRFPLTPNEHAGAARP</sequence>
<accession>A0ABV9UKR1</accession>
<keyword evidence="1" id="KW-0805">Transcription regulation</keyword>
<evidence type="ECO:0000256" key="1">
    <source>
        <dbReference type="ARBA" id="ARBA00023015"/>
    </source>
</evidence>
<feature type="domain" description="HTH gntR-type" evidence="5">
    <location>
        <begin position="11"/>
        <end position="79"/>
    </location>
</feature>
<evidence type="ECO:0000256" key="4">
    <source>
        <dbReference type="SAM" id="MobiDB-lite"/>
    </source>
</evidence>
<evidence type="ECO:0000313" key="7">
    <source>
        <dbReference type="Proteomes" id="UP001595834"/>
    </source>
</evidence>
<dbReference type="RefSeq" id="WP_344380655.1">
    <property type="nucleotide sequence ID" value="NZ_BAAASQ010000051.1"/>
</dbReference>
<protein>
    <submittedName>
        <fullName evidence="6">GntR family transcriptional regulator</fullName>
    </submittedName>
</protein>
<dbReference type="InterPro" id="IPR028978">
    <property type="entry name" value="Chorismate_lyase_/UTRA_dom_sf"/>
</dbReference>
<organism evidence="6 7">
    <name type="scientific">Streptomyces mauvecolor</name>
    <dbReference type="NCBI Taxonomy" id="58345"/>
    <lineage>
        <taxon>Bacteria</taxon>
        <taxon>Bacillati</taxon>
        <taxon>Actinomycetota</taxon>
        <taxon>Actinomycetes</taxon>
        <taxon>Kitasatosporales</taxon>
        <taxon>Streptomycetaceae</taxon>
        <taxon>Streptomyces</taxon>
    </lineage>
</organism>
<dbReference type="Gene3D" id="1.10.10.10">
    <property type="entry name" value="Winged helix-like DNA-binding domain superfamily/Winged helix DNA-binding domain"/>
    <property type="match status" value="2"/>
</dbReference>
<evidence type="ECO:0000259" key="5">
    <source>
        <dbReference type="PROSITE" id="PS50949"/>
    </source>
</evidence>
<dbReference type="PRINTS" id="PR00035">
    <property type="entry name" value="HTHGNTR"/>
</dbReference>
<dbReference type="PANTHER" id="PTHR44846:SF17">
    <property type="entry name" value="GNTR-FAMILY TRANSCRIPTIONAL REGULATOR"/>
    <property type="match status" value="1"/>
</dbReference>
<gene>
    <name evidence="6" type="ORF">ACFPFX_12510</name>
</gene>
<dbReference type="InterPro" id="IPR036388">
    <property type="entry name" value="WH-like_DNA-bd_sf"/>
</dbReference>
<evidence type="ECO:0000256" key="3">
    <source>
        <dbReference type="ARBA" id="ARBA00023163"/>
    </source>
</evidence>
<dbReference type="InterPro" id="IPR000524">
    <property type="entry name" value="Tscrpt_reg_HTH_GntR"/>
</dbReference>